<feature type="transmembrane region" description="Helical" evidence="1">
    <location>
        <begin position="6"/>
        <end position="24"/>
    </location>
</feature>
<feature type="transmembrane region" description="Helical" evidence="1">
    <location>
        <begin position="153"/>
        <end position="175"/>
    </location>
</feature>
<keyword evidence="1" id="KW-0812">Transmembrane</keyword>
<keyword evidence="1" id="KW-1133">Transmembrane helix</keyword>
<feature type="transmembrane region" description="Helical" evidence="1">
    <location>
        <begin position="89"/>
        <end position="107"/>
    </location>
</feature>
<evidence type="ECO:0000313" key="2">
    <source>
        <dbReference type="EMBL" id="MEE1946155.1"/>
    </source>
</evidence>
<organism evidence="2 3">
    <name type="scientific">Pedobacter albus</name>
    <dbReference type="NCBI Taxonomy" id="3113905"/>
    <lineage>
        <taxon>Bacteria</taxon>
        <taxon>Pseudomonadati</taxon>
        <taxon>Bacteroidota</taxon>
        <taxon>Sphingobacteriia</taxon>
        <taxon>Sphingobacteriales</taxon>
        <taxon>Sphingobacteriaceae</taxon>
        <taxon>Pedobacter</taxon>
    </lineage>
</organism>
<keyword evidence="1" id="KW-0472">Membrane</keyword>
<feature type="transmembrane region" description="Helical" evidence="1">
    <location>
        <begin position="187"/>
        <end position="210"/>
    </location>
</feature>
<feature type="transmembrane region" description="Helical" evidence="1">
    <location>
        <begin position="64"/>
        <end position="82"/>
    </location>
</feature>
<evidence type="ECO:0008006" key="4">
    <source>
        <dbReference type="Google" id="ProtNLM"/>
    </source>
</evidence>
<dbReference type="EMBL" id="JAZDQT010000002">
    <property type="protein sequence ID" value="MEE1946155.1"/>
    <property type="molecule type" value="Genomic_DNA"/>
</dbReference>
<name>A0ABU7I9K3_9SPHI</name>
<keyword evidence="3" id="KW-1185">Reference proteome</keyword>
<evidence type="ECO:0000313" key="3">
    <source>
        <dbReference type="Proteomes" id="UP001336835"/>
    </source>
</evidence>
<comment type="caution">
    <text evidence="2">The sequence shown here is derived from an EMBL/GenBank/DDBJ whole genome shotgun (WGS) entry which is preliminary data.</text>
</comment>
<proteinExistence type="predicted"/>
<sequence>MSLIKFPFSLLAEWTCLIASILLLRHVMPKYWKLFIPYLALTVALESYSFFANRVLLLKIDTQWMYNLFLLVYLIFHLYIFCKIIELRFIRNIGLGALLILLTSYGWEWAQKGFFVFFSTTNILFSGVVIVLCVIYFYSLFQQEDYKNIFKDAAFWFVTGCLIFYAATVGLFAFFSKIAAPNQTNLVILRKIIISILNIIMYGCWIKSFLCLRRAQASLRQSS</sequence>
<accession>A0ABU7I9K3</accession>
<protein>
    <recommendedName>
        <fullName evidence="4">YhhN-like protein</fullName>
    </recommendedName>
</protein>
<reference evidence="2 3" key="1">
    <citation type="submission" date="2024-01" db="EMBL/GenBank/DDBJ databases">
        <title>Pedobacter sp. nov., isolated from fresh soil.</title>
        <authorList>
            <person name="Le N.T.T."/>
        </authorList>
    </citation>
    <scope>NUCLEOTIDE SEQUENCE [LARGE SCALE GENOMIC DNA]</scope>
    <source>
        <strain evidence="2 3">KR3-3</strain>
    </source>
</reference>
<feature type="transmembrane region" description="Helical" evidence="1">
    <location>
        <begin position="31"/>
        <end position="52"/>
    </location>
</feature>
<dbReference type="Proteomes" id="UP001336835">
    <property type="component" value="Unassembled WGS sequence"/>
</dbReference>
<gene>
    <name evidence="2" type="ORF">VRU48_13615</name>
</gene>
<dbReference type="RefSeq" id="WP_330108468.1">
    <property type="nucleotide sequence ID" value="NZ_JAZDQT010000002.1"/>
</dbReference>
<evidence type="ECO:0000256" key="1">
    <source>
        <dbReference type="SAM" id="Phobius"/>
    </source>
</evidence>
<feature type="transmembrane region" description="Helical" evidence="1">
    <location>
        <begin position="113"/>
        <end position="141"/>
    </location>
</feature>